<gene>
    <name evidence="2" type="ORF">MICPUCDRAFT_42123</name>
</gene>
<dbReference type="AlphaFoldDB" id="C1N362"/>
<dbReference type="Pfam" id="PF11264">
    <property type="entry name" value="ThylakoidFormat"/>
    <property type="match status" value="1"/>
</dbReference>
<evidence type="ECO:0000256" key="1">
    <source>
        <dbReference type="ARBA" id="ARBA00023054"/>
    </source>
</evidence>
<dbReference type="OrthoDB" id="4812at2759"/>
<accession>C1N362</accession>
<organism evidence="3">
    <name type="scientific">Micromonas pusilla (strain CCMP1545)</name>
    <name type="common">Picoplanktonic green alga</name>
    <dbReference type="NCBI Taxonomy" id="564608"/>
    <lineage>
        <taxon>Eukaryota</taxon>
        <taxon>Viridiplantae</taxon>
        <taxon>Chlorophyta</taxon>
        <taxon>Mamiellophyceae</taxon>
        <taxon>Mamiellales</taxon>
        <taxon>Mamiellaceae</taxon>
        <taxon>Micromonas</taxon>
    </lineage>
</organism>
<keyword evidence="3" id="KW-1185">Reference proteome</keyword>
<evidence type="ECO:0000313" key="3">
    <source>
        <dbReference type="Proteomes" id="UP000001876"/>
    </source>
</evidence>
<dbReference type="EMBL" id="GG663746">
    <property type="protein sequence ID" value="EEH53144.1"/>
    <property type="molecule type" value="Genomic_DNA"/>
</dbReference>
<dbReference type="GO" id="GO:0045038">
    <property type="term" value="P:protein import into chloroplast thylakoid membrane"/>
    <property type="evidence" value="ECO:0007669"/>
    <property type="project" value="TreeGrafter"/>
</dbReference>
<dbReference type="GO" id="GO:0010027">
    <property type="term" value="P:thylakoid membrane organization"/>
    <property type="evidence" value="ECO:0007669"/>
    <property type="project" value="TreeGrafter"/>
</dbReference>
<dbReference type="eggNOG" id="ENOG502QUQV">
    <property type="taxonomic scope" value="Eukaryota"/>
</dbReference>
<dbReference type="GO" id="GO:0045037">
    <property type="term" value="P:protein import into chloroplast stroma"/>
    <property type="evidence" value="ECO:0007669"/>
    <property type="project" value="TreeGrafter"/>
</dbReference>
<reference evidence="2 3" key="1">
    <citation type="journal article" date="2009" name="Science">
        <title>Green evolution and dynamic adaptations revealed by genomes of the marine picoeukaryotes Micromonas.</title>
        <authorList>
            <person name="Worden A.Z."/>
            <person name="Lee J.H."/>
            <person name="Mock T."/>
            <person name="Rouze P."/>
            <person name="Simmons M.P."/>
            <person name="Aerts A.L."/>
            <person name="Allen A.E."/>
            <person name="Cuvelier M.L."/>
            <person name="Derelle E."/>
            <person name="Everett M.V."/>
            <person name="Foulon E."/>
            <person name="Grimwood J."/>
            <person name="Gundlach H."/>
            <person name="Henrissat B."/>
            <person name="Napoli C."/>
            <person name="McDonald S.M."/>
            <person name="Parker M.S."/>
            <person name="Rombauts S."/>
            <person name="Salamov A."/>
            <person name="Von Dassow P."/>
            <person name="Badger J.H."/>
            <person name="Coutinho P.M."/>
            <person name="Demir E."/>
            <person name="Dubchak I."/>
            <person name="Gentemann C."/>
            <person name="Eikrem W."/>
            <person name="Gready J.E."/>
            <person name="John U."/>
            <person name="Lanier W."/>
            <person name="Lindquist E.A."/>
            <person name="Lucas S."/>
            <person name="Mayer K.F."/>
            <person name="Moreau H."/>
            <person name="Not F."/>
            <person name="Otillar R."/>
            <person name="Panaud O."/>
            <person name="Pangilinan J."/>
            <person name="Paulsen I."/>
            <person name="Piegu B."/>
            <person name="Poliakov A."/>
            <person name="Robbens S."/>
            <person name="Schmutz J."/>
            <person name="Toulza E."/>
            <person name="Wyss T."/>
            <person name="Zelensky A."/>
            <person name="Zhou K."/>
            <person name="Armbrust E.V."/>
            <person name="Bhattacharya D."/>
            <person name="Goodenough U.W."/>
            <person name="Van de Peer Y."/>
            <person name="Grigoriev I.V."/>
        </authorList>
    </citation>
    <scope>NUCLEOTIDE SEQUENCE [LARGE SCALE GENOMIC DNA]</scope>
    <source>
        <strain evidence="2 3">CCMP1545</strain>
    </source>
</reference>
<keyword evidence="1" id="KW-0175">Coiled coil</keyword>
<sequence>MASIAAHASAVCRVTAPRTGARRASKARATRGVAVRAAVDLNEVTVADTKQKFLKSYPYPIPSIWSVALQELLVTQHFVRYSKKYSYSKLSSLGFVSVYDQLFEGFPSEEEKNTIFECFVKALEEDPATVRKDAAELASFAEGASGVDGVLASPIFAQMKSLVADGKFAYSRYDAIGLFRLLELAKATEPAALEKLAESSGLQARSIHWFPYDRVGVVNADP</sequence>
<dbReference type="STRING" id="564608.C1N362"/>
<dbReference type="RefSeq" id="XP_003062325.1">
    <property type="nucleotide sequence ID" value="XM_003062279.1"/>
</dbReference>
<protein>
    <submittedName>
        <fullName evidence="2">Predicted protein</fullName>
    </submittedName>
</protein>
<dbReference type="GO" id="GO:0009534">
    <property type="term" value="C:chloroplast thylakoid"/>
    <property type="evidence" value="ECO:0007669"/>
    <property type="project" value="TreeGrafter"/>
</dbReference>
<name>C1N362_MICPC</name>
<dbReference type="Proteomes" id="UP000001876">
    <property type="component" value="Unassembled WGS sequence"/>
</dbReference>
<evidence type="ECO:0000313" key="2">
    <source>
        <dbReference type="EMBL" id="EEH53144.1"/>
    </source>
</evidence>
<dbReference type="KEGG" id="mpp:MICPUCDRAFT_42123"/>
<dbReference type="PANTHER" id="PTHR34793">
    <property type="entry name" value="PROTEIN THYLAKOID FORMATION 1, CHLOROPLASTIC"/>
    <property type="match status" value="1"/>
</dbReference>
<proteinExistence type="predicted"/>
<dbReference type="PANTHER" id="PTHR34793:SF1">
    <property type="entry name" value="PROTEIN THYLAKOID FORMATION 1, CHLOROPLASTIC"/>
    <property type="match status" value="1"/>
</dbReference>
<dbReference type="GeneID" id="9687765"/>
<dbReference type="InterPro" id="IPR017499">
    <property type="entry name" value="Thf1"/>
</dbReference>
<dbReference type="GO" id="GO:0010207">
    <property type="term" value="P:photosystem II assembly"/>
    <property type="evidence" value="ECO:0007669"/>
    <property type="project" value="InterPro"/>
</dbReference>